<dbReference type="CDD" id="cd16913">
    <property type="entry name" value="YkuD_like"/>
    <property type="match status" value="1"/>
</dbReference>
<dbReference type="InterPro" id="IPR038063">
    <property type="entry name" value="Transpep_catalytic_dom"/>
</dbReference>
<protein>
    <submittedName>
        <fullName evidence="9">Lipoprotein-anchoring transpeptidase ErfK/SrfK</fullName>
    </submittedName>
</protein>
<gene>
    <name evidence="9" type="ORF">SAMN04489835_4670</name>
</gene>
<dbReference type="Pfam" id="PF03734">
    <property type="entry name" value="YkuD"/>
    <property type="match status" value="1"/>
</dbReference>
<dbReference type="CDD" id="cd13431">
    <property type="entry name" value="LDT_IgD_like_1"/>
    <property type="match status" value="1"/>
</dbReference>
<keyword evidence="6 7" id="KW-0961">Cell wall biogenesis/degradation</keyword>
<dbReference type="InterPro" id="IPR041280">
    <property type="entry name" value="Big_10"/>
</dbReference>
<keyword evidence="5" id="KW-0012">Acyltransferase</keyword>
<dbReference type="GO" id="GO:0008360">
    <property type="term" value="P:regulation of cell shape"/>
    <property type="evidence" value="ECO:0007669"/>
    <property type="project" value="UniProtKB-UniRule"/>
</dbReference>
<dbReference type="SUPFAM" id="SSF141523">
    <property type="entry name" value="L,D-transpeptidase catalytic domain-like"/>
    <property type="match status" value="1"/>
</dbReference>
<dbReference type="EMBL" id="LT629971">
    <property type="protein sequence ID" value="SEH83300.1"/>
    <property type="molecule type" value="Genomic_DNA"/>
</dbReference>
<dbReference type="GO" id="GO:0018104">
    <property type="term" value="P:peptidoglycan-protein cross-linking"/>
    <property type="evidence" value="ECO:0007669"/>
    <property type="project" value="TreeGrafter"/>
</dbReference>
<dbReference type="Pfam" id="PF17964">
    <property type="entry name" value="Big_10"/>
    <property type="match status" value="1"/>
</dbReference>
<evidence type="ECO:0000256" key="2">
    <source>
        <dbReference type="ARBA" id="ARBA00022679"/>
    </source>
</evidence>
<dbReference type="AlphaFoldDB" id="A0A1H6LEY4"/>
<evidence type="ECO:0000256" key="6">
    <source>
        <dbReference type="ARBA" id="ARBA00023316"/>
    </source>
</evidence>
<evidence type="ECO:0000256" key="7">
    <source>
        <dbReference type="PROSITE-ProRule" id="PRU01373"/>
    </source>
</evidence>
<dbReference type="STRING" id="370526.SAMN04489835_4670"/>
<feature type="active site" description="Proton donor/acceptor" evidence="7">
    <location>
        <position position="214"/>
    </location>
</feature>
<evidence type="ECO:0000259" key="8">
    <source>
        <dbReference type="PROSITE" id="PS52029"/>
    </source>
</evidence>
<dbReference type="GO" id="GO:0005576">
    <property type="term" value="C:extracellular region"/>
    <property type="evidence" value="ECO:0007669"/>
    <property type="project" value="TreeGrafter"/>
</dbReference>
<dbReference type="GO" id="GO:0071555">
    <property type="term" value="P:cell wall organization"/>
    <property type="evidence" value="ECO:0007669"/>
    <property type="project" value="UniProtKB-UniRule"/>
</dbReference>
<dbReference type="InterPro" id="IPR005490">
    <property type="entry name" value="LD_TPept_cat_dom"/>
</dbReference>
<dbReference type="UniPathway" id="UPA00219"/>
<evidence type="ECO:0000256" key="4">
    <source>
        <dbReference type="ARBA" id="ARBA00022984"/>
    </source>
</evidence>
<keyword evidence="4 7" id="KW-0573">Peptidoglycan synthesis</keyword>
<feature type="active site" description="Nucleophile" evidence="7">
    <location>
        <position position="232"/>
    </location>
</feature>
<dbReference type="InterPro" id="IPR050979">
    <property type="entry name" value="LD-transpeptidase"/>
</dbReference>
<dbReference type="GO" id="GO:0071972">
    <property type="term" value="F:peptidoglycan L,D-transpeptidase activity"/>
    <property type="evidence" value="ECO:0007669"/>
    <property type="project" value="TreeGrafter"/>
</dbReference>
<keyword evidence="10" id="KW-1185">Reference proteome</keyword>
<feature type="domain" description="L,D-TPase catalytic" evidence="8">
    <location>
        <begin position="113"/>
        <end position="256"/>
    </location>
</feature>
<dbReference type="GO" id="GO:0016746">
    <property type="term" value="F:acyltransferase activity"/>
    <property type="evidence" value="ECO:0007669"/>
    <property type="project" value="UniProtKB-KW"/>
</dbReference>
<dbReference type="PANTHER" id="PTHR30582">
    <property type="entry name" value="L,D-TRANSPEPTIDASE"/>
    <property type="match status" value="1"/>
</dbReference>
<keyword evidence="9" id="KW-0449">Lipoprotein</keyword>
<keyword evidence="3 7" id="KW-0133">Cell shape</keyword>
<evidence type="ECO:0000256" key="1">
    <source>
        <dbReference type="ARBA" id="ARBA00004752"/>
    </source>
</evidence>
<organism evidence="9 10">
    <name type="scientific">Mycolicibacterium rutilum</name>
    <name type="common">Mycobacterium rutilum</name>
    <dbReference type="NCBI Taxonomy" id="370526"/>
    <lineage>
        <taxon>Bacteria</taxon>
        <taxon>Bacillati</taxon>
        <taxon>Actinomycetota</taxon>
        <taxon>Actinomycetes</taxon>
        <taxon>Mycobacteriales</taxon>
        <taxon>Mycobacteriaceae</taxon>
        <taxon>Mycolicibacterium</taxon>
    </lineage>
</organism>
<evidence type="ECO:0000256" key="5">
    <source>
        <dbReference type="ARBA" id="ARBA00023315"/>
    </source>
</evidence>
<reference evidence="10" key="1">
    <citation type="submission" date="2016-10" db="EMBL/GenBank/DDBJ databases">
        <authorList>
            <person name="Varghese N."/>
            <person name="Submissions S."/>
        </authorList>
    </citation>
    <scope>NUCLEOTIDE SEQUENCE [LARGE SCALE GENOMIC DNA]</scope>
    <source>
        <strain evidence="10">DSM 45405</strain>
    </source>
</reference>
<dbReference type="Proteomes" id="UP000182915">
    <property type="component" value="Chromosome I"/>
</dbReference>
<evidence type="ECO:0000313" key="10">
    <source>
        <dbReference type="Proteomes" id="UP000182915"/>
    </source>
</evidence>
<sequence>MVIATSVVAGPAEESAAAAVSSLRTGIASIAPAQGEVVGVAHPIIVTFGVPVPDRGLAERSLDITSLPAMSGRYEWLDNQTVQWVPDRFWPAHSTIALSVGGVKTNIATGPAVVGVANITDHTFTVTIDGVDAGPPPILPAPHHRPHFGKPGVFPASMGRPEYPTPVGTYSVLAKERDVLMDSSSVGIPVSADDGYLMDVEWAVRITNRGIFVHSAPWAVNALGHENVSHGCISLSPEDAEWYFNTVKVGDPVIVQENSVEIPRPREEPVNPEVPRVISR</sequence>
<dbReference type="Gene3D" id="2.40.440.10">
    <property type="entry name" value="L,D-transpeptidase catalytic domain-like"/>
    <property type="match status" value="1"/>
</dbReference>
<comment type="pathway">
    <text evidence="1 7">Cell wall biogenesis; peptidoglycan biosynthesis.</text>
</comment>
<evidence type="ECO:0000313" key="9">
    <source>
        <dbReference type="EMBL" id="SEH83300.1"/>
    </source>
</evidence>
<proteinExistence type="predicted"/>
<dbReference type="PANTHER" id="PTHR30582:SF2">
    <property type="entry name" value="L,D-TRANSPEPTIDASE YCIB-RELATED"/>
    <property type="match status" value="1"/>
</dbReference>
<accession>A0A1H6LEY4</accession>
<dbReference type="PROSITE" id="PS52029">
    <property type="entry name" value="LD_TPASE"/>
    <property type="match status" value="1"/>
</dbReference>
<dbReference type="Gene3D" id="2.60.40.3710">
    <property type="match status" value="1"/>
</dbReference>
<name>A0A1H6LEY4_MYCRU</name>
<keyword evidence="2" id="KW-0808">Transferase</keyword>
<evidence type="ECO:0000256" key="3">
    <source>
        <dbReference type="ARBA" id="ARBA00022960"/>
    </source>
</evidence>